<feature type="binding site" evidence="10">
    <location>
        <position position="960"/>
    </location>
    <ligand>
        <name>Zn(2+)</name>
        <dbReference type="ChEBI" id="CHEBI:29105"/>
    </ligand>
</feature>
<feature type="short sequence motif" description="'KMSKS' region" evidence="10">
    <location>
        <begin position="667"/>
        <end position="671"/>
    </location>
</feature>
<evidence type="ECO:0000313" key="14">
    <source>
        <dbReference type="Proteomes" id="UP000225972"/>
    </source>
</evidence>
<dbReference type="InterPro" id="IPR009008">
    <property type="entry name" value="Val/Leu/Ile-tRNA-synth_edit"/>
</dbReference>
<dbReference type="InterPro" id="IPR033708">
    <property type="entry name" value="Anticodon_Ile_BEm"/>
</dbReference>
<dbReference type="PANTHER" id="PTHR42765">
    <property type="entry name" value="SOLEUCYL-TRNA SYNTHETASE"/>
    <property type="match status" value="1"/>
</dbReference>
<dbReference type="Gene3D" id="3.90.740.10">
    <property type="entry name" value="Valyl/Leucyl/Isoleucyl-tRNA synthetase, editing domain"/>
    <property type="match status" value="1"/>
</dbReference>
<dbReference type="InterPro" id="IPR050081">
    <property type="entry name" value="Ile-tRNA_ligase"/>
</dbReference>
<dbReference type="Proteomes" id="UP000225972">
    <property type="component" value="Unassembled WGS sequence"/>
</dbReference>
<name>A0A238JFK4_9RHOB</name>
<evidence type="ECO:0000256" key="1">
    <source>
        <dbReference type="ARBA" id="ARBA00006887"/>
    </source>
</evidence>
<feature type="domain" description="Methionyl/Valyl/Leucyl/Isoleucyl-tRNA synthetase anticodon-binding" evidence="12">
    <location>
        <begin position="749"/>
        <end position="898"/>
    </location>
</feature>
<dbReference type="InterPro" id="IPR014729">
    <property type="entry name" value="Rossmann-like_a/b/a_fold"/>
</dbReference>
<dbReference type="PRINTS" id="PR00984">
    <property type="entry name" value="TRNASYNTHILE"/>
</dbReference>
<feature type="binding site" evidence="10">
    <location>
        <position position="963"/>
    </location>
    <ligand>
        <name>Zn(2+)</name>
        <dbReference type="ChEBI" id="CHEBI:29105"/>
    </ligand>
</feature>
<comment type="subunit">
    <text evidence="10">Monomer.</text>
</comment>
<accession>A0A238JFK4</accession>
<evidence type="ECO:0000256" key="9">
    <source>
        <dbReference type="ARBA" id="ARBA00048359"/>
    </source>
</evidence>
<sequence length="987" mass="111730">MCADTPETPEYKHTLNLPKTDFPMRAGLPKREPQWLERWAKIGVYDRLREKEGREPFTLHDGPPYANGHLHIGHALNKTIKDMIVRSHQMMGYDARYVPGWDCHGLPIEWKIEEQYRKKGKNKDDVNVVDFRQECRKFAEGWVDVQREEFKRLGITGNWADPYLTMDFHAERVIAEEFMKFLMNGTLYQGSKPVMWSPVEKTALAEAEVEYHDHKSHTIWVPFKVTKADPEGAVGAEEAAIAATNADELEKARVVIWTTTPWTIPSNKAVAFGRKIAYGLYEVTGTPEECWCAVGDTYVLADALAESVLSSARLEDGMFKRVRDVSAEELDGLTLAHPFRGMEGADGFWDYDVPMIDGDHVTDEAGTGFVHTAPSHGQEDYECFVARNWLDRMTHNVGEESEFLSHVPFFAGLQIIDKKGKEGKANNAVIAKLVEAGGIIARGRMTHSYPHSWRSKAPIIYRNTPQWFASVDREVGDGQDTHGKTIRERALTSIDALVKWWPQTGRNRLYSMIEARPDWVLSRQRAWGVPLTCFTKKDTLPTDPDFLLRNEAVNARISEAFEAEGADCWYAEGAKERFLGSDVNADEYDQVFDVLDVWFDSGSTHAFVLRDREDGTEDGIADVYMEGTDQHRGWFHSSLLQACGTLGRAPYRNVVTHGFTLDEKGNKMSKSLGNTIVPEKVVQQYGADILRLWVAQTDYMVDQRIGPEILKGVADSYRRLRNTMRYMLGALGDFSEDQRVAVEDMPELERWVLHRLAELDHQVRKGYAEFDFQGVFSTVFNFATVDLSSFYFDIRKDALYCDGDSLRANACRTVLDILFHRLTTWLAPILVFTMEEVWLERFPGDDSSVHLVDMPDTPKDWLDEPLAAKWEQIRKVRRVVTAALEVQRTDKVIGASLEAAPVVHVRDAEVLASLKSVEFEDVCITSAISLTGDPQPAEAFRLPEVEGVGVVFEKADGAKCQRCWKILPDVGRFAHAGTCQRCNDALG</sequence>
<dbReference type="PROSITE" id="PS00178">
    <property type="entry name" value="AA_TRNA_LIGASE_I"/>
    <property type="match status" value="1"/>
</dbReference>
<feature type="binding site" evidence="10">
    <location>
        <position position="626"/>
    </location>
    <ligand>
        <name>L-isoleucyl-5'-AMP</name>
        <dbReference type="ChEBI" id="CHEBI:178002"/>
    </ligand>
</feature>
<keyword evidence="3 10" id="KW-0436">Ligase</keyword>
<evidence type="ECO:0000259" key="11">
    <source>
        <dbReference type="Pfam" id="PF00133"/>
    </source>
</evidence>
<comment type="cofactor">
    <cofactor evidence="10">
        <name>Zn(2+)</name>
        <dbReference type="ChEBI" id="CHEBI:29105"/>
    </cofactor>
    <text evidence="10">Binds 1 zinc ion per subunit.</text>
</comment>
<keyword evidence="10" id="KW-0479">Metal-binding</keyword>
<gene>
    <name evidence="10 13" type="primary">ileS</name>
    <name evidence="13" type="ORF">TRP8649_03563</name>
</gene>
<dbReference type="HAMAP" id="MF_02002">
    <property type="entry name" value="Ile_tRNA_synth_type1"/>
    <property type="match status" value="1"/>
</dbReference>
<evidence type="ECO:0000256" key="2">
    <source>
        <dbReference type="ARBA" id="ARBA00022490"/>
    </source>
</evidence>
<evidence type="ECO:0000256" key="6">
    <source>
        <dbReference type="ARBA" id="ARBA00022917"/>
    </source>
</evidence>
<keyword evidence="4 10" id="KW-0547">Nucleotide-binding</keyword>
<dbReference type="Pfam" id="PF00133">
    <property type="entry name" value="tRNA-synt_1"/>
    <property type="match status" value="1"/>
</dbReference>
<feature type="binding site" evidence="10">
    <location>
        <position position="982"/>
    </location>
    <ligand>
        <name>Zn(2+)</name>
        <dbReference type="ChEBI" id="CHEBI:29105"/>
    </ligand>
</feature>
<comment type="subcellular location">
    <subcellularLocation>
        <location evidence="10">Cytoplasm</location>
    </subcellularLocation>
</comment>
<keyword evidence="10" id="KW-0862">Zinc</keyword>
<organism evidence="13 14">
    <name type="scientific">Pelagimonas phthalicica</name>
    <dbReference type="NCBI Taxonomy" id="1037362"/>
    <lineage>
        <taxon>Bacteria</taxon>
        <taxon>Pseudomonadati</taxon>
        <taxon>Pseudomonadota</taxon>
        <taxon>Alphaproteobacteria</taxon>
        <taxon>Rhodobacterales</taxon>
        <taxon>Roseobacteraceae</taxon>
        <taxon>Pelagimonas</taxon>
    </lineage>
</organism>
<dbReference type="EC" id="6.1.1.5" evidence="10"/>
<dbReference type="InterPro" id="IPR009080">
    <property type="entry name" value="tRNAsynth_Ia_anticodon-bd"/>
</dbReference>
<feature type="binding site" evidence="10">
    <location>
        <position position="670"/>
    </location>
    <ligand>
        <name>ATP</name>
        <dbReference type="ChEBI" id="CHEBI:30616"/>
    </ligand>
</feature>
<dbReference type="GO" id="GO:0002161">
    <property type="term" value="F:aminoacyl-tRNA deacylase activity"/>
    <property type="evidence" value="ECO:0007669"/>
    <property type="project" value="InterPro"/>
</dbReference>
<evidence type="ECO:0000313" key="13">
    <source>
        <dbReference type="EMBL" id="SMX29429.1"/>
    </source>
</evidence>
<keyword evidence="6 10" id="KW-0648">Protein biosynthesis</keyword>
<comment type="similarity">
    <text evidence="1 10">Belongs to the class-I aminoacyl-tRNA synthetase family. IleS type 1 subfamily.</text>
</comment>
<dbReference type="CDD" id="cd07960">
    <property type="entry name" value="Anticodon_Ia_Ile_BEm"/>
    <property type="match status" value="1"/>
</dbReference>
<dbReference type="OrthoDB" id="9810365at2"/>
<dbReference type="Gene3D" id="3.40.50.620">
    <property type="entry name" value="HUPs"/>
    <property type="match status" value="2"/>
</dbReference>
<feature type="short sequence motif" description="'HIGH' region" evidence="10">
    <location>
        <begin position="64"/>
        <end position="74"/>
    </location>
</feature>
<feature type="binding site" evidence="10">
    <location>
        <position position="979"/>
    </location>
    <ligand>
        <name>Zn(2+)</name>
        <dbReference type="ChEBI" id="CHEBI:29105"/>
    </ligand>
</feature>
<proteinExistence type="inferred from homology"/>
<dbReference type="Gene3D" id="1.10.730.20">
    <property type="match status" value="1"/>
</dbReference>
<keyword evidence="5 10" id="KW-0067">ATP-binding</keyword>
<dbReference type="NCBIfam" id="TIGR00392">
    <property type="entry name" value="ileS"/>
    <property type="match status" value="1"/>
</dbReference>
<dbReference type="RefSeq" id="WP_099247433.1">
    <property type="nucleotide sequence ID" value="NZ_FXXP01000002.1"/>
</dbReference>
<reference evidence="14" key="1">
    <citation type="submission" date="2017-05" db="EMBL/GenBank/DDBJ databases">
        <authorList>
            <person name="Rodrigo-Torres L."/>
            <person name="Arahal R. D."/>
            <person name="Lucena T."/>
        </authorList>
    </citation>
    <scope>NUCLEOTIDE SEQUENCE [LARGE SCALE GENOMIC DNA]</scope>
    <source>
        <strain evidence="14">CECT 8649</strain>
    </source>
</reference>
<keyword evidence="14" id="KW-1185">Reference proteome</keyword>
<evidence type="ECO:0000256" key="8">
    <source>
        <dbReference type="ARBA" id="ARBA00025217"/>
    </source>
</evidence>
<dbReference type="GO" id="GO:0006428">
    <property type="term" value="P:isoleucyl-tRNA aminoacylation"/>
    <property type="evidence" value="ECO:0007669"/>
    <property type="project" value="UniProtKB-UniRule"/>
</dbReference>
<evidence type="ECO:0000259" key="12">
    <source>
        <dbReference type="Pfam" id="PF08264"/>
    </source>
</evidence>
<dbReference type="GO" id="GO:0005524">
    <property type="term" value="F:ATP binding"/>
    <property type="evidence" value="ECO:0007669"/>
    <property type="project" value="UniProtKB-UniRule"/>
</dbReference>
<dbReference type="InterPro" id="IPR002300">
    <property type="entry name" value="aa-tRNA-synth_Ia"/>
</dbReference>
<dbReference type="GO" id="GO:0005829">
    <property type="term" value="C:cytosol"/>
    <property type="evidence" value="ECO:0007669"/>
    <property type="project" value="TreeGrafter"/>
</dbReference>
<dbReference type="PANTHER" id="PTHR42765:SF1">
    <property type="entry name" value="ISOLEUCINE--TRNA LIGASE, MITOCHONDRIAL"/>
    <property type="match status" value="1"/>
</dbReference>
<evidence type="ECO:0000256" key="10">
    <source>
        <dbReference type="HAMAP-Rule" id="MF_02002"/>
    </source>
</evidence>
<dbReference type="Pfam" id="PF08264">
    <property type="entry name" value="Anticodon_1"/>
    <property type="match status" value="1"/>
</dbReference>
<dbReference type="GO" id="GO:0008270">
    <property type="term" value="F:zinc ion binding"/>
    <property type="evidence" value="ECO:0007669"/>
    <property type="project" value="UniProtKB-UniRule"/>
</dbReference>
<feature type="domain" description="Aminoacyl-tRNA synthetase class Ia" evidence="11">
    <location>
        <begin position="34"/>
        <end position="704"/>
    </location>
</feature>
<dbReference type="FunFam" id="3.40.50.620:FF:000042">
    <property type="entry name" value="Isoleucine--tRNA ligase"/>
    <property type="match status" value="1"/>
</dbReference>
<evidence type="ECO:0000256" key="7">
    <source>
        <dbReference type="ARBA" id="ARBA00023146"/>
    </source>
</evidence>
<dbReference type="EMBL" id="FXXP01000002">
    <property type="protein sequence ID" value="SMX29429.1"/>
    <property type="molecule type" value="Genomic_DNA"/>
</dbReference>
<dbReference type="SUPFAM" id="SSF52374">
    <property type="entry name" value="Nucleotidylyl transferase"/>
    <property type="match status" value="1"/>
</dbReference>
<evidence type="ECO:0000256" key="4">
    <source>
        <dbReference type="ARBA" id="ARBA00022741"/>
    </source>
</evidence>
<evidence type="ECO:0000256" key="5">
    <source>
        <dbReference type="ARBA" id="ARBA00022840"/>
    </source>
</evidence>
<dbReference type="InterPro" id="IPR013155">
    <property type="entry name" value="M/V/L/I-tRNA-synth_anticd-bd"/>
</dbReference>
<dbReference type="InterPro" id="IPR023585">
    <property type="entry name" value="Ile-tRNA-ligase_type1"/>
</dbReference>
<keyword evidence="7 10" id="KW-0030">Aminoacyl-tRNA synthetase</keyword>
<comment type="domain">
    <text evidence="10">IleRS has two distinct active sites: one for aminoacylation and one for editing. The misactivated valine is translocated from the active site to the editing site, which sterically excludes the correctly activated isoleucine. The single editing site contains two valyl binding pockets, one specific for each substrate (Val-AMP or Val-tRNA(Ile)).</text>
</comment>
<dbReference type="GO" id="GO:0000049">
    <property type="term" value="F:tRNA binding"/>
    <property type="evidence" value="ECO:0007669"/>
    <property type="project" value="InterPro"/>
</dbReference>
<comment type="catalytic activity">
    <reaction evidence="9 10">
        <text>tRNA(Ile) + L-isoleucine + ATP = L-isoleucyl-tRNA(Ile) + AMP + diphosphate</text>
        <dbReference type="Rhea" id="RHEA:11060"/>
        <dbReference type="Rhea" id="RHEA-COMP:9666"/>
        <dbReference type="Rhea" id="RHEA-COMP:9695"/>
        <dbReference type="ChEBI" id="CHEBI:30616"/>
        <dbReference type="ChEBI" id="CHEBI:33019"/>
        <dbReference type="ChEBI" id="CHEBI:58045"/>
        <dbReference type="ChEBI" id="CHEBI:78442"/>
        <dbReference type="ChEBI" id="CHEBI:78528"/>
        <dbReference type="ChEBI" id="CHEBI:456215"/>
        <dbReference type="EC" id="6.1.1.5"/>
    </reaction>
</comment>
<protein>
    <recommendedName>
        <fullName evidence="10">Isoleucine--tRNA ligase</fullName>
        <ecNumber evidence="10">6.1.1.5</ecNumber>
    </recommendedName>
    <alternativeName>
        <fullName evidence="10">Isoleucyl-tRNA synthetase</fullName>
        <shortName evidence="10">IleRS</shortName>
    </alternativeName>
</protein>
<dbReference type="GO" id="GO:0004822">
    <property type="term" value="F:isoleucine-tRNA ligase activity"/>
    <property type="evidence" value="ECO:0007669"/>
    <property type="project" value="UniProtKB-UniRule"/>
</dbReference>
<comment type="function">
    <text evidence="8 10">Catalyzes the attachment of isoleucine to tRNA(Ile). As IleRS can inadvertently accommodate and process structurally similar amino acids such as valine, to avoid such errors it has two additional distinct tRNA(Ile)-dependent editing activities. One activity is designated as 'pretransfer' editing and involves the hydrolysis of activated Val-AMP. The other activity is designated 'posttransfer' editing and involves deacylation of mischarged Val-tRNA(Ile).</text>
</comment>
<keyword evidence="2 10" id="KW-0963">Cytoplasm</keyword>
<dbReference type="SUPFAM" id="SSF47323">
    <property type="entry name" value="Anticodon-binding domain of a subclass of class I aminoacyl-tRNA synthetases"/>
    <property type="match status" value="1"/>
</dbReference>
<evidence type="ECO:0000256" key="3">
    <source>
        <dbReference type="ARBA" id="ARBA00022598"/>
    </source>
</evidence>
<dbReference type="SUPFAM" id="SSF50677">
    <property type="entry name" value="ValRS/IleRS/LeuRS editing domain"/>
    <property type="match status" value="1"/>
</dbReference>
<dbReference type="InterPro" id="IPR002301">
    <property type="entry name" value="Ile-tRNA-ligase"/>
</dbReference>
<dbReference type="InterPro" id="IPR001412">
    <property type="entry name" value="aa-tRNA-synth_I_CS"/>
</dbReference>
<dbReference type="AlphaFoldDB" id="A0A238JFK4"/>